<keyword evidence="6" id="KW-0472">Membrane</keyword>
<protein>
    <recommendedName>
        <fullName evidence="3">Phospholipase D</fullName>
    </recommendedName>
    <alternativeName>
        <fullName evidence="5">Choline phosphatase</fullName>
    </alternativeName>
</protein>
<dbReference type="InterPro" id="IPR025202">
    <property type="entry name" value="PLD-like_dom"/>
</dbReference>
<name>A0ABV0BG25_9HYPH</name>
<evidence type="ECO:0000256" key="5">
    <source>
        <dbReference type="ARBA" id="ARBA00029594"/>
    </source>
</evidence>
<dbReference type="PANTHER" id="PTHR21248:SF22">
    <property type="entry name" value="PHOSPHOLIPASE D"/>
    <property type="match status" value="1"/>
</dbReference>
<dbReference type="InterPro" id="IPR001736">
    <property type="entry name" value="PLipase_D/transphosphatidylase"/>
</dbReference>
<comment type="function">
    <text evidence="1">Could be a virulence factor.</text>
</comment>
<keyword evidence="4" id="KW-0964">Secreted</keyword>
<dbReference type="Proteomes" id="UP001418637">
    <property type="component" value="Unassembled WGS sequence"/>
</dbReference>
<accession>A0ABV0BG25</accession>
<evidence type="ECO:0000313" key="9">
    <source>
        <dbReference type="Proteomes" id="UP001418637"/>
    </source>
</evidence>
<dbReference type="RefSeq" id="WP_346336280.1">
    <property type="nucleotide sequence ID" value="NZ_JBBYXI010000001.1"/>
</dbReference>
<dbReference type="SUPFAM" id="SSF56024">
    <property type="entry name" value="Phospholipase D/nuclease"/>
    <property type="match status" value="2"/>
</dbReference>
<keyword evidence="6" id="KW-0812">Transmembrane</keyword>
<evidence type="ECO:0000256" key="3">
    <source>
        <dbReference type="ARBA" id="ARBA00018392"/>
    </source>
</evidence>
<evidence type="ECO:0000313" key="8">
    <source>
        <dbReference type="EMBL" id="MEN3929864.1"/>
    </source>
</evidence>
<feature type="domain" description="PLD phosphodiesterase" evidence="7">
    <location>
        <begin position="398"/>
        <end position="425"/>
    </location>
</feature>
<dbReference type="SMART" id="SM00155">
    <property type="entry name" value="PLDc"/>
    <property type="match status" value="2"/>
</dbReference>
<dbReference type="Gene3D" id="3.30.870.10">
    <property type="entry name" value="Endonuclease Chain A"/>
    <property type="match status" value="2"/>
</dbReference>
<feature type="transmembrane region" description="Helical" evidence="6">
    <location>
        <begin position="38"/>
        <end position="61"/>
    </location>
</feature>
<keyword evidence="9" id="KW-1185">Reference proteome</keyword>
<organism evidence="8 9">
    <name type="scientific">Hohaiivirga grylli</name>
    <dbReference type="NCBI Taxonomy" id="3133970"/>
    <lineage>
        <taxon>Bacteria</taxon>
        <taxon>Pseudomonadati</taxon>
        <taxon>Pseudomonadota</taxon>
        <taxon>Alphaproteobacteria</taxon>
        <taxon>Hyphomicrobiales</taxon>
        <taxon>Methylobacteriaceae</taxon>
        <taxon>Hohaiivirga</taxon>
    </lineage>
</organism>
<keyword evidence="6" id="KW-1133">Transmembrane helix</keyword>
<sequence length="485" mass="53448">MANFFANYWPHIVFVLTIVCGVTAAIHAAMTKDDVRAAIGWVGIVLLSPLLGAVIYAIAGINRFRQKTTGRKHAATAIRHGFTPVHSVDIALLVGSQFASLKTLVDSVSVFPLTLGNRIKILNGGDETYPAMIDAIESAQKTIAIQSYIFDNDAIGKRIVEALAAAKKRGVEVRVLVDGIGIRYSRPRISRLLKAEGIPYALFNSGILGMRLPYANLRSHRKVMVVDGIVGLTGGMNIRQGFSSEFSPNHLFKDKHFQVSGPIVSQLLSSFMHDWQVTTNEELSISQWFTSIKSLETQLAEDTGLPARIVPSGPDQNLANTHRVLMGAITVAQKHIRICSPYFIPDQQLIGALAVAARRGIIVDIVIPSSNNLKLVDYAMTAQLDQVIHPGCRVWRASGDFDHSKLMTVDGAWSYVGSSNFDPRSLRLNFELDMEVYDRPIAQAIEAVIDDHIKNAIPETLQTLNNRSFVTRLRNRAIWLATPYL</sequence>
<proteinExistence type="predicted"/>
<evidence type="ECO:0000256" key="4">
    <source>
        <dbReference type="ARBA" id="ARBA00022525"/>
    </source>
</evidence>
<reference evidence="8 9" key="1">
    <citation type="submission" date="2024-04" db="EMBL/GenBank/DDBJ databases">
        <title>A novel species isolated from cricket.</title>
        <authorList>
            <person name="Wang H.-C."/>
        </authorList>
    </citation>
    <scope>NUCLEOTIDE SEQUENCE [LARGE SCALE GENOMIC DNA]</scope>
    <source>
        <strain evidence="8 9">WL0021</strain>
    </source>
</reference>
<evidence type="ECO:0000259" key="7">
    <source>
        <dbReference type="PROSITE" id="PS50035"/>
    </source>
</evidence>
<evidence type="ECO:0000256" key="1">
    <source>
        <dbReference type="ARBA" id="ARBA00003145"/>
    </source>
</evidence>
<dbReference type="PROSITE" id="PS50035">
    <property type="entry name" value="PLD"/>
    <property type="match status" value="2"/>
</dbReference>
<comment type="subcellular location">
    <subcellularLocation>
        <location evidence="2">Secreted</location>
    </subcellularLocation>
</comment>
<comment type="caution">
    <text evidence="8">The sequence shown here is derived from an EMBL/GenBank/DDBJ whole genome shotgun (WGS) entry which is preliminary data.</text>
</comment>
<evidence type="ECO:0000256" key="6">
    <source>
        <dbReference type="SAM" id="Phobius"/>
    </source>
</evidence>
<evidence type="ECO:0000256" key="2">
    <source>
        <dbReference type="ARBA" id="ARBA00004613"/>
    </source>
</evidence>
<gene>
    <name evidence="8" type="ORF">WJT86_02160</name>
</gene>
<dbReference type="CDD" id="cd09157">
    <property type="entry name" value="PLDc_CLS_unchar2_1"/>
    <property type="match status" value="1"/>
</dbReference>
<dbReference type="EMBL" id="JBBYXI010000001">
    <property type="protein sequence ID" value="MEN3929864.1"/>
    <property type="molecule type" value="Genomic_DNA"/>
</dbReference>
<feature type="domain" description="PLD phosphodiesterase" evidence="7">
    <location>
        <begin position="215"/>
        <end position="242"/>
    </location>
</feature>
<dbReference type="CDD" id="cd09163">
    <property type="entry name" value="PLDc_CLS_unchar2_2"/>
    <property type="match status" value="1"/>
</dbReference>
<dbReference type="PANTHER" id="PTHR21248">
    <property type="entry name" value="CARDIOLIPIN SYNTHASE"/>
    <property type="match status" value="1"/>
</dbReference>
<dbReference type="Pfam" id="PF13091">
    <property type="entry name" value="PLDc_2"/>
    <property type="match status" value="2"/>
</dbReference>